<dbReference type="PANTHER" id="PTHR43482:SF2">
    <property type="entry name" value="ZINC-BINDING DEHYDROGENASE FAMILY, PUTATIVE (AFU_ORTHOLOGUE AFUA_3G15030)-RELATED"/>
    <property type="match status" value="1"/>
</dbReference>
<dbReference type="OrthoDB" id="10257049at2759"/>
<dbReference type="GO" id="GO:0016651">
    <property type="term" value="F:oxidoreductase activity, acting on NAD(P)H"/>
    <property type="evidence" value="ECO:0007669"/>
    <property type="project" value="InterPro"/>
</dbReference>
<accession>A0A7H8R336</accession>
<dbReference type="InterPro" id="IPR011032">
    <property type="entry name" value="GroES-like_sf"/>
</dbReference>
<evidence type="ECO:0000313" key="5">
    <source>
        <dbReference type="Proteomes" id="UP000509510"/>
    </source>
</evidence>
<comment type="similarity">
    <text evidence="1">Belongs to the zinc-containing alcohol dehydrogenase family.</text>
</comment>
<evidence type="ECO:0000256" key="2">
    <source>
        <dbReference type="ARBA" id="ARBA00023002"/>
    </source>
</evidence>
<dbReference type="Proteomes" id="UP000509510">
    <property type="component" value="Chromosome IV"/>
</dbReference>
<protein>
    <recommendedName>
        <fullName evidence="3">Alcohol dehydrogenase-like N-terminal domain-containing protein</fullName>
    </recommendedName>
</protein>
<dbReference type="PANTHER" id="PTHR43482">
    <property type="entry name" value="PROTEIN AST1-RELATED"/>
    <property type="match status" value="1"/>
</dbReference>
<dbReference type="InterPro" id="IPR036291">
    <property type="entry name" value="NAD(P)-bd_dom_sf"/>
</dbReference>
<organism evidence="4 5">
    <name type="scientific">Talaromyces rugulosus</name>
    <name type="common">Penicillium rugulosum</name>
    <dbReference type="NCBI Taxonomy" id="121627"/>
    <lineage>
        <taxon>Eukaryota</taxon>
        <taxon>Fungi</taxon>
        <taxon>Dikarya</taxon>
        <taxon>Ascomycota</taxon>
        <taxon>Pezizomycotina</taxon>
        <taxon>Eurotiomycetes</taxon>
        <taxon>Eurotiomycetidae</taxon>
        <taxon>Eurotiales</taxon>
        <taxon>Trichocomaceae</taxon>
        <taxon>Talaromyces</taxon>
        <taxon>Talaromyces sect. Islandici</taxon>
    </lineage>
</organism>
<dbReference type="Gene3D" id="3.40.50.720">
    <property type="entry name" value="NAD(P)-binding Rossmann-like Domain"/>
    <property type="match status" value="1"/>
</dbReference>
<evidence type="ECO:0000313" key="4">
    <source>
        <dbReference type="EMBL" id="QKX60799.1"/>
    </source>
</evidence>
<name>A0A7H8R336_TALRU</name>
<keyword evidence="2" id="KW-0560">Oxidoreductase</keyword>
<dbReference type="SUPFAM" id="SSF51735">
    <property type="entry name" value="NAD(P)-binding Rossmann-fold domains"/>
    <property type="match status" value="1"/>
</dbReference>
<dbReference type="Pfam" id="PF08240">
    <property type="entry name" value="ADH_N"/>
    <property type="match status" value="1"/>
</dbReference>
<dbReference type="GeneID" id="55995434"/>
<evidence type="ECO:0000256" key="1">
    <source>
        <dbReference type="ARBA" id="ARBA00008072"/>
    </source>
</evidence>
<dbReference type="AlphaFoldDB" id="A0A7H8R336"/>
<dbReference type="RefSeq" id="XP_035346974.1">
    <property type="nucleotide sequence ID" value="XM_035491081.1"/>
</dbReference>
<dbReference type="InterPro" id="IPR013154">
    <property type="entry name" value="ADH-like_N"/>
</dbReference>
<gene>
    <name evidence="4" type="ORF">TRUGW13939_07945</name>
</gene>
<dbReference type="EMBL" id="CP055901">
    <property type="protein sequence ID" value="QKX60799.1"/>
    <property type="molecule type" value="Genomic_DNA"/>
</dbReference>
<keyword evidence="5" id="KW-1185">Reference proteome</keyword>
<dbReference type="SUPFAM" id="SSF50129">
    <property type="entry name" value="GroES-like"/>
    <property type="match status" value="1"/>
</dbReference>
<feature type="non-terminal residue" evidence="4">
    <location>
        <position position="1"/>
    </location>
</feature>
<dbReference type="KEGG" id="trg:TRUGW13939_07945"/>
<dbReference type="InterPro" id="IPR052585">
    <property type="entry name" value="Lipid_raft_assoc_Zn_ADH"/>
</dbReference>
<feature type="domain" description="Alcohol dehydrogenase-like N-terminal" evidence="3">
    <location>
        <begin position="31"/>
        <end position="93"/>
    </location>
</feature>
<dbReference type="InterPro" id="IPR047122">
    <property type="entry name" value="Trans-enoyl_RdTase-like"/>
</dbReference>
<reference evidence="5" key="1">
    <citation type="submission" date="2020-06" db="EMBL/GenBank/DDBJ databases">
        <title>A chromosome-scale genome assembly of Talaromyces rugulosus W13939.</title>
        <authorList>
            <person name="Wang B."/>
            <person name="Guo L."/>
            <person name="Ye K."/>
            <person name="Wang L."/>
        </authorList>
    </citation>
    <scope>NUCLEOTIDE SEQUENCE [LARGE SCALE GENOMIC DNA]</scope>
    <source>
        <strain evidence="5">W13939</strain>
    </source>
</reference>
<dbReference type="CDD" id="cd08249">
    <property type="entry name" value="enoyl_reductase_like"/>
    <property type="match status" value="1"/>
</dbReference>
<proteinExistence type="inferred from homology"/>
<dbReference type="Gene3D" id="3.90.180.10">
    <property type="entry name" value="Medium-chain alcohol dehydrogenases, catalytic domain"/>
    <property type="match status" value="1"/>
</dbReference>
<evidence type="ECO:0000259" key="3">
    <source>
        <dbReference type="Pfam" id="PF08240"/>
    </source>
</evidence>
<sequence length="379" mass="41227">FPLTQKALVLYGLKQQYVLDSQYAVPMVRSPEEILIQVECIGLNPIDWKAPAFNIGIPNLPWVCGRDLAGTVIYESSCSSRLRIGDRVLVPSTDYRDIRKAAFQEYAIATYYNAARIPPENSTQQGATVGVAFVAAALALGVSFGLDFSVAVKSSGPDLIEMISNGLCGSGITADIRDECYSSRGDDRIRPGEWLVIWGASTTTGFIALQLAKLCGLKVICVADVARHGTKLFDVADLLVDRLDPDRAVEIIRGVTQGKLRYGLDFIGSDTALFLQHTLCTNNKSKAKAHLLGTSGLPKIQSPEIQYHSVPIKLFHTSPVIGERLVLWLEDLLQGKALVLPELLIRQGGLADVNTSLNILRNGLVSGKRVVIDLQSHQS</sequence>